<dbReference type="RefSeq" id="WP_227930352.1">
    <property type="nucleotide sequence ID" value="NZ_JAQSVD010000022.1"/>
</dbReference>
<evidence type="ECO:0000313" key="1">
    <source>
        <dbReference type="EMBL" id="MDE1472853.1"/>
    </source>
</evidence>
<comment type="caution">
    <text evidence="1">The sequence shown here is derived from an EMBL/GenBank/DDBJ whole genome shotgun (WGS) entry which is preliminary data.</text>
</comment>
<dbReference type="InterPro" id="IPR053842">
    <property type="entry name" value="NikA-like"/>
</dbReference>
<evidence type="ECO:0000313" key="2">
    <source>
        <dbReference type="Proteomes" id="UP001215087"/>
    </source>
</evidence>
<dbReference type="Proteomes" id="UP001215087">
    <property type="component" value="Unassembled WGS sequence"/>
</dbReference>
<protein>
    <submittedName>
        <fullName evidence="1">MobC family plasmid mobilization relaxosome protein</fullName>
    </submittedName>
</protein>
<sequence>MRTRTVDIHFRMTPSEAKRLDANVKKTGMNRSEYLRTLVEGKQPCEKPDEAFYEMMGEMRAIGINLNQIAAKANVLGFVDQPRYEKEAARWRQFMLAVKEKFLEPK</sequence>
<accession>A0ABT5UW00</accession>
<name>A0ABT5UW00_EUBLI</name>
<dbReference type="Pfam" id="PF21983">
    <property type="entry name" value="NikA-like"/>
    <property type="match status" value="1"/>
</dbReference>
<gene>
    <name evidence="1" type="ORF">PTZ04_21560</name>
</gene>
<keyword evidence="2" id="KW-1185">Reference proteome</keyword>
<proteinExistence type="predicted"/>
<organism evidence="1 2">
    <name type="scientific">Eubacterium limosum</name>
    <dbReference type="NCBI Taxonomy" id="1736"/>
    <lineage>
        <taxon>Bacteria</taxon>
        <taxon>Bacillati</taxon>
        <taxon>Bacillota</taxon>
        <taxon>Clostridia</taxon>
        <taxon>Eubacteriales</taxon>
        <taxon>Eubacteriaceae</taxon>
        <taxon>Eubacterium</taxon>
    </lineage>
</organism>
<reference evidence="1 2" key="1">
    <citation type="submission" date="2023-02" db="EMBL/GenBank/DDBJ databases">
        <title>Comparative genome analysis of Eubacterium limosum species.</title>
        <authorList>
            <person name="Bak J.E."/>
        </authorList>
    </citation>
    <scope>NUCLEOTIDE SEQUENCE [LARGE SCALE GENOMIC DNA]</scope>
    <source>
        <strain evidence="1 2">KGMB01548</strain>
    </source>
</reference>
<dbReference type="EMBL" id="JAQSVD010000022">
    <property type="protein sequence ID" value="MDE1472853.1"/>
    <property type="molecule type" value="Genomic_DNA"/>
</dbReference>